<feature type="region of interest" description="Disordered" evidence="1">
    <location>
        <begin position="1"/>
        <end position="94"/>
    </location>
</feature>
<feature type="transmembrane region" description="Helical" evidence="2">
    <location>
        <begin position="219"/>
        <end position="237"/>
    </location>
</feature>
<evidence type="ECO:0000256" key="1">
    <source>
        <dbReference type="SAM" id="MobiDB-lite"/>
    </source>
</evidence>
<keyword evidence="2" id="KW-1133">Transmembrane helix</keyword>
<dbReference type="PhylomeDB" id="A0A0G4EMI8"/>
<evidence type="ECO:0000256" key="2">
    <source>
        <dbReference type="SAM" id="Phobius"/>
    </source>
</evidence>
<gene>
    <name evidence="3" type="ORF">Vbra_22925</name>
</gene>
<organism evidence="3 4">
    <name type="scientific">Vitrella brassicaformis (strain CCMP3155)</name>
    <dbReference type="NCBI Taxonomy" id="1169540"/>
    <lineage>
        <taxon>Eukaryota</taxon>
        <taxon>Sar</taxon>
        <taxon>Alveolata</taxon>
        <taxon>Colpodellida</taxon>
        <taxon>Vitrellaceae</taxon>
        <taxon>Vitrella</taxon>
    </lineage>
</organism>
<dbReference type="Proteomes" id="UP000041254">
    <property type="component" value="Unassembled WGS sequence"/>
</dbReference>
<dbReference type="VEuPathDB" id="CryptoDB:Vbra_22925"/>
<dbReference type="EMBL" id="CDMY01000269">
    <property type="protein sequence ID" value="CEL98389.1"/>
    <property type="molecule type" value="Genomic_DNA"/>
</dbReference>
<name>A0A0G4EMI8_VITBC</name>
<evidence type="ECO:0000313" key="4">
    <source>
        <dbReference type="Proteomes" id="UP000041254"/>
    </source>
</evidence>
<feature type="region of interest" description="Disordered" evidence="1">
    <location>
        <begin position="107"/>
        <end position="136"/>
    </location>
</feature>
<evidence type="ECO:0000313" key="3">
    <source>
        <dbReference type="EMBL" id="CEL98389.1"/>
    </source>
</evidence>
<feature type="transmembrane region" description="Helical" evidence="2">
    <location>
        <begin position="186"/>
        <end position="207"/>
    </location>
</feature>
<dbReference type="AlphaFoldDB" id="A0A0G4EMI8"/>
<keyword evidence="4" id="KW-1185">Reference proteome</keyword>
<protein>
    <submittedName>
        <fullName evidence="3">Uncharacterized protein</fullName>
    </submittedName>
</protein>
<keyword evidence="2" id="KW-0812">Transmembrane</keyword>
<keyword evidence="2" id="KW-0472">Membrane</keyword>
<reference evidence="3 4" key="1">
    <citation type="submission" date="2014-11" db="EMBL/GenBank/DDBJ databases">
        <authorList>
            <person name="Zhu J."/>
            <person name="Qi W."/>
            <person name="Song R."/>
        </authorList>
    </citation>
    <scope>NUCLEOTIDE SEQUENCE [LARGE SCALE GENOMIC DNA]</scope>
</reference>
<dbReference type="InParanoid" id="A0A0G4EMI8"/>
<proteinExistence type="predicted"/>
<feature type="compositionally biased region" description="Polar residues" evidence="1">
    <location>
        <begin position="82"/>
        <end position="93"/>
    </location>
</feature>
<accession>A0A0G4EMI8</accession>
<sequence>MSSYPSVDPPPSQPHPVYSTAGASPPAYTSTGQPPPVNWPATNGTSPSPGPAASQAIYHISGEDHSSPVNPQYTPSPVPPYDQSSTVPSTPGVTQPLPYVVGQPVATDAGEKPQGGGPTYAQMWQDNQGGGAGPYRPQYVQPPWGGSPQGWGGAHVIGVQEVQGGLPQMQQEQVYDDDMSWKLSCARISCILSIFFPIIGCIAFCVNMDAQQGSQRYKWARYCLYTAFGFTILWSVISGASRS</sequence>